<dbReference type="InterPro" id="IPR029044">
    <property type="entry name" value="Nucleotide-diphossugar_trans"/>
</dbReference>
<dbReference type="Gene3D" id="3.90.550.10">
    <property type="entry name" value="Spore Coat Polysaccharide Biosynthesis Protein SpsA, Chain A"/>
    <property type="match status" value="1"/>
</dbReference>
<organism evidence="2">
    <name type="scientific">freshwater metagenome</name>
    <dbReference type="NCBI Taxonomy" id="449393"/>
    <lineage>
        <taxon>unclassified sequences</taxon>
        <taxon>metagenomes</taxon>
        <taxon>ecological metagenomes</taxon>
    </lineage>
</organism>
<feature type="domain" description="Glycosyltransferase 2-like" evidence="1">
    <location>
        <begin position="5"/>
        <end position="114"/>
    </location>
</feature>
<accession>A0A6J6D5G6</accession>
<proteinExistence type="predicted"/>
<sequence length="338" mass="37051">MSSVTVIMPVHNGEKYVSQALRSIAAQGDSVSEVIVIDDASTDQTMTLVAEFEQSSLVQFRTIRTAGVGQSAARNEGAQLATGDYLAFLDQDDIWLQGHAASLKAILDDNPSTSMVYSDVNTIDADGGLLIVRLNALAGNGHPKRSITEILEGDIMALPSATMVRRTDFLSIGGFDERLQGYEDDDLYFRGFRAGWNPTFVTGALVHYRVHGSGSSMSPTFRASRLRFAANISSTVPDNPRTRTYFIRDFLIPRLRQSFMMDYATALTIRDHDTARAIASDLRALLVSSTGRTSGQLNVRIRAGLWLLSHPGLAKIVLRSRPTILRRGGIPAELRFRA</sequence>
<name>A0A6J6D5G6_9ZZZZ</name>
<dbReference type="PANTHER" id="PTHR22916:SF3">
    <property type="entry name" value="UDP-GLCNAC:BETAGAL BETA-1,3-N-ACETYLGLUCOSAMINYLTRANSFERASE-LIKE PROTEIN 1"/>
    <property type="match status" value="1"/>
</dbReference>
<protein>
    <submittedName>
        <fullName evidence="2">Unannotated protein</fullName>
    </submittedName>
</protein>
<reference evidence="2" key="1">
    <citation type="submission" date="2020-05" db="EMBL/GenBank/DDBJ databases">
        <authorList>
            <person name="Chiriac C."/>
            <person name="Salcher M."/>
            <person name="Ghai R."/>
            <person name="Kavagutti S V."/>
        </authorList>
    </citation>
    <scope>NUCLEOTIDE SEQUENCE</scope>
</reference>
<dbReference type="SUPFAM" id="SSF53448">
    <property type="entry name" value="Nucleotide-diphospho-sugar transferases"/>
    <property type="match status" value="1"/>
</dbReference>
<evidence type="ECO:0000259" key="1">
    <source>
        <dbReference type="Pfam" id="PF00535"/>
    </source>
</evidence>
<dbReference type="CDD" id="cd00761">
    <property type="entry name" value="Glyco_tranf_GTA_type"/>
    <property type="match status" value="1"/>
</dbReference>
<dbReference type="AlphaFoldDB" id="A0A6J6D5G6"/>
<evidence type="ECO:0000313" key="2">
    <source>
        <dbReference type="EMBL" id="CAB4557989.1"/>
    </source>
</evidence>
<dbReference type="EMBL" id="CAEZTD010000027">
    <property type="protein sequence ID" value="CAB4557989.1"/>
    <property type="molecule type" value="Genomic_DNA"/>
</dbReference>
<dbReference type="Pfam" id="PF00535">
    <property type="entry name" value="Glycos_transf_2"/>
    <property type="match status" value="1"/>
</dbReference>
<dbReference type="InterPro" id="IPR001173">
    <property type="entry name" value="Glyco_trans_2-like"/>
</dbReference>
<dbReference type="PANTHER" id="PTHR22916">
    <property type="entry name" value="GLYCOSYLTRANSFERASE"/>
    <property type="match status" value="1"/>
</dbReference>
<dbReference type="GO" id="GO:0016758">
    <property type="term" value="F:hexosyltransferase activity"/>
    <property type="evidence" value="ECO:0007669"/>
    <property type="project" value="UniProtKB-ARBA"/>
</dbReference>
<gene>
    <name evidence="2" type="ORF">UFOPK1591_00523</name>
</gene>